<dbReference type="PANTHER" id="PTHR36504">
    <property type="entry name" value="LIPOPOLYSACCHARIDE EXPORT SYSTEM PROTEIN LPTA"/>
    <property type="match status" value="1"/>
</dbReference>
<reference evidence="10" key="3">
    <citation type="submission" date="2023-07" db="EMBL/GenBank/DDBJ databases">
        <title>Genome-based characterization of strain KMM 296 and proposal for reclassification of Cobetia litoralis and Cobetia pacifica, and emended description of the species Cobetia amphilecti and Cobetia marina.</title>
        <authorList>
            <person name="Balabanova L."/>
            <person name="Nedashkovskaya O."/>
        </authorList>
    </citation>
    <scope>NUCLEOTIDE SEQUENCE [LARGE SCALE GENOMIC DNA]</scope>
    <source>
        <strain evidence="10">NRIC 0815</strain>
    </source>
</reference>
<name>A0AAP4TZR2_9GAMM</name>
<dbReference type="GO" id="GO:0009279">
    <property type="term" value="C:cell outer membrane"/>
    <property type="evidence" value="ECO:0007669"/>
    <property type="project" value="TreeGrafter"/>
</dbReference>
<feature type="region of interest" description="Disordered" evidence="5">
    <location>
        <begin position="165"/>
        <end position="192"/>
    </location>
</feature>
<dbReference type="HAMAP" id="MF_01914">
    <property type="entry name" value="LPS_assembly_LptA"/>
    <property type="match status" value="1"/>
</dbReference>
<dbReference type="RefSeq" id="WP_225347607.1">
    <property type="nucleotide sequence ID" value="NZ_CAXNSG010000001.1"/>
</dbReference>
<keyword evidence="10" id="KW-1185">Reference proteome</keyword>
<dbReference type="GO" id="GO:0015920">
    <property type="term" value="P:lipopolysaccharide transport"/>
    <property type="evidence" value="ECO:0007669"/>
    <property type="project" value="UniProtKB-UniRule"/>
</dbReference>
<dbReference type="Pfam" id="PF03968">
    <property type="entry name" value="LptD_N"/>
    <property type="match status" value="1"/>
</dbReference>
<reference evidence="7" key="1">
    <citation type="submission" date="2023-04" db="EMBL/GenBank/DDBJ databases">
        <authorList>
            <person name="Otstavnykh N."/>
            <person name="Seitkalieva A."/>
            <person name="Bystritskaya E."/>
        </authorList>
    </citation>
    <scope>NUCLEOTIDE SEQUENCE</scope>
    <source>
        <strain evidence="7">NRIC 0815</strain>
    </source>
</reference>
<sequence length="192" mass="20671" precursor="true">MTSTTRKPLTACRQTLNSGVMALCLALGMSTFAPAAMALDSDASQPINIAADALSLDDKAGTATYTGQVEMRQGSMKLDASRVDISRAGSGEISLVKATGKRAYLEQQPAPDEKLVKGWADTIRYHALERRVELVGNARLEKGDDTFEGGYVEYFLDKRQVNANNSKTAQQTEGGRVHMTLTPRGANASKEN</sequence>
<evidence type="ECO:0000313" key="8">
    <source>
        <dbReference type="EMBL" id="MDO6672700.1"/>
    </source>
</evidence>
<comment type="similarity">
    <text evidence="4">Belongs to the LptA family.</text>
</comment>
<gene>
    <name evidence="4 8" type="primary">lptA</name>
    <name evidence="8" type="ORF">Q4535_11290</name>
    <name evidence="7" type="ORF">QLT01_04070</name>
</gene>
<proteinExistence type="inferred from homology"/>
<keyword evidence="3 4" id="KW-0574">Periplasm</keyword>
<comment type="subcellular location">
    <subcellularLocation>
        <location evidence="4">Periplasm</location>
    </subcellularLocation>
</comment>
<dbReference type="AlphaFoldDB" id="A0AAP4TZR2"/>
<reference evidence="7" key="4">
    <citation type="submission" date="2024-05" db="EMBL/GenBank/DDBJ databases">
        <title>Genome-based characterization of strain KMM 296 and proposal for reclassification of Cobetia litoralis and Cobetia pacifica, and emended description of the species Cobetia amphilecti and Cobetia marina.</title>
        <authorList>
            <person name="Balabanova L."/>
            <person name="Nedashkovskaya O."/>
        </authorList>
    </citation>
    <scope>NUCLEOTIDE SEQUENCE</scope>
    <source>
        <strain evidence="7">NRIC 0815</strain>
    </source>
</reference>
<dbReference type="EMBL" id="JAUORK010000014">
    <property type="protein sequence ID" value="MDO6672700.1"/>
    <property type="molecule type" value="Genomic_DNA"/>
</dbReference>
<dbReference type="NCBIfam" id="TIGR03002">
    <property type="entry name" value="outer_YhbN_LptA"/>
    <property type="match status" value="1"/>
</dbReference>
<feature type="chain" id="PRO_5042652002" description="Lipopolysaccharide export system protein LptA" evidence="4">
    <location>
        <begin position="36"/>
        <end position="192"/>
    </location>
</feature>
<comment type="subunit">
    <text evidence="4">Component of the lipopolysaccharide transport and assembly complex.</text>
</comment>
<dbReference type="EMBL" id="JASCSA010000002">
    <property type="protein sequence ID" value="MDI5883533.1"/>
    <property type="molecule type" value="Genomic_DNA"/>
</dbReference>
<dbReference type="InterPro" id="IPR052037">
    <property type="entry name" value="LPS_export_LptA"/>
</dbReference>
<dbReference type="Proteomes" id="UP001170481">
    <property type="component" value="Unassembled WGS sequence"/>
</dbReference>
<evidence type="ECO:0000313" key="10">
    <source>
        <dbReference type="Proteomes" id="UP001229025"/>
    </source>
</evidence>
<comment type="function">
    <text evidence="4">Involved in the assembly of lipopolysaccharide (LPS). Required for the translocation of LPS from the inner membrane to the outer membrane. May form a bridge between the inner membrane and the outer membrane, via interactions with LptC and LptD, thereby facilitating LPS transfer across the periplasm.</text>
</comment>
<evidence type="ECO:0000256" key="5">
    <source>
        <dbReference type="SAM" id="MobiDB-lite"/>
    </source>
</evidence>
<dbReference type="Proteomes" id="UP001229025">
    <property type="component" value="Unassembled WGS sequence"/>
</dbReference>
<evidence type="ECO:0000259" key="6">
    <source>
        <dbReference type="Pfam" id="PF03968"/>
    </source>
</evidence>
<reference evidence="8" key="2">
    <citation type="submission" date="2023-07" db="EMBL/GenBank/DDBJ databases">
        <title>Genome content predicts the carbon catabolic preferences of heterotrophic bacteria.</title>
        <authorList>
            <person name="Gralka M."/>
        </authorList>
    </citation>
    <scope>NUCLEOTIDE SEQUENCE</scope>
    <source>
        <strain evidence="8">C2R13</strain>
    </source>
</reference>
<evidence type="ECO:0000313" key="7">
    <source>
        <dbReference type="EMBL" id="MDI5883533.1"/>
    </source>
</evidence>
<dbReference type="GO" id="GO:0017089">
    <property type="term" value="F:glycolipid transfer activity"/>
    <property type="evidence" value="ECO:0007669"/>
    <property type="project" value="TreeGrafter"/>
</dbReference>
<feature type="signal peptide" evidence="4">
    <location>
        <begin position="1"/>
        <end position="35"/>
    </location>
</feature>
<keyword evidence="1 4" id="KW-0813">Transport</keyword>
<dbReference type="Gene3D" id="2.60.450.10">
    <property type="entry name" value="Lipopolysaccharide (LPS) transport protein A like domain"/>
    <property type="match status" value="1"/>
</dbReference>
<evidence type="ECO:0000256" key="2">
    <source>
        <dbReference type="ARBA" id="ARBA00022729"/>
    </source>
</evidence>
<dbReference type="GO" id="GO:0001530">
    <property type="term" value="F:lipopolysaccharide binding"/>
    <property type="evidence" value="ECO:0007669"/>
    <property type="project" value="InterPro"/>
</dbReference>
<protein>
    <recommendedName>
        <fullName evidence="4">Lipopolysaccharide export system protein LptA</fullName>
    </recommendedName>
</protein>
<dbReference type="PANTHER" id="PTHR36504:SF1">
    <property type="entry name" value="LIPOPOLYSACCHARIDE EXPORT SYSTEM PROTEIN LPTA"/>
    <property type="match status" value="1"/>
</dbReference>
<dbReference type="GO" id="GO:0043165">
    <property type="term" value="P:Gram-negative-bacterium-type cell outer membrane assembly"/>
    <property type="evidence" value="ECO:0007669"/>
    <property type="project" value="UniProtKB-UniRule"/>
</dbReference>
<comment type="caution">
    <text evidence="8">The sequence shown here is derived from an EMBL/GenBank/DDBJ whole genome shotgun (WGS) entry which is preliminary data.</text>
</comment>
<evidence type="ECO:0000256" key="1">
    <source>
        <dbReference type="ARBA" id="ARBA00022448"/>
    </source>
</evidence>
<dbReference type="InterPro" id="IPR014340">
    <property type="entry name" value="LptA"/>
</dbReference>
<dbReference type="InterPro" id="IPR005653">
    <property type="entry name" value="OstA-like_N"/>
</dbReference>
<evidence type="ECO:0000256" key="4">
    <source>
        <dbReference type="HAMAP-Rule" id="MF_01914"/>
    </source>
</evidence>
<evidence type="ECO:0000256" key="3">
    <source>
        <dbReference type="ARBA" id="ARBA00022764"/>
    </source>
</evidence>
<accession>A0AAP4TZR2</accession>
<keyword evidence="2 4" id="KW-0732">Signal</keyword>
<dbReference type="GO" id="GO:0030288">
    <property type="term" value="C:outer membrane-bounded periplasmic space"/>
    <property type="evidence" value="ECO:0007669"/>
    <property type="project" value="TreeGrafter"/>
</dbReference>
<evidence type="ECO:0000313" key="9">
    <source>
        <dbReference type="Proteomes" id="UP001170481"/>
    </source>
</evidence>
<organism evidence="8 9">
    <name type="scientific">Cobetia amphilecti</name>
    <dbReference type="NCBI Taxonomy" id="1055104"/>
    <lineage>
        <taxon>Bacteria</taxon>
        <taxon>Pseudomonadati</taxon>
        <taxon>Pseudomonadota</taxon>
        <taxon>Gammaproteobacteria</taxon>
        <taxon>Oceanospirillales</taxon>
        <taxon>Halomonadaceae</taxon>
        <taxon>Cobetia</taxon>
    </lineage>
</organism>
<feature type="domain" description="Organic solvent tolerance-like N-terminal" evidence="6">
    <location>
        <begin position="48"/>
        <end position="158"/>
    </location>
</feature>